<protein>
    <recommendedName>
        <fullName evidence="3">Nucleotidyltransferase</fullName>
    </recommendedName>
</protein>
<name>A0A7I7XUJ8_9MYCO</name>
<reference evidence="1" key="2">
    <citation type="submission" date="2020-02" db="EMBL/GenBank/DDBJ databases">
        <authorList>
            <person name="Matsumoto Y."/>
            <person name="Motooka D."/>
            <person name="Nakamura S."/>
        </authorList>
    </citation>
    <scope>NUCLEOTIDE SEQUENCE</scope>
    <source>
        <strain evidence="1">JCM 13671</strain>
    </source>
</reference>
<dbReference type="SUPFAM" id="SSF81301">
    <property type="entry name" value="Nucleotidyltransferase"/>
    <property type="match status" value="1"/>
</dbReference>
<dbReference type="InterPro" id="IPR043519">
    <property type="entry name" value="NT_sf"/>
</dbReference>
<dbReference type="EMBL" id="AP022612">
    <property type="protein sequence ID" value="BBZ32794.1"/>
    <property type="molecule type" value="Genomic_DNA"/>
</dbReference>
<reference evidence="1" key="1">
    <citation type="journal article" date="2019" name="Emerg. Microbes Infect.">
        <title>Comprehensive subspecies identification of 175 nontuberculous mycobacteria species based on 7547 genomic profiles.</title>
        <authorList>
            <person name="Matsumoto Y."/>
            <person name="Kinjo T."/>
            <person name="Motooka D."/>
            <person name="Nabeya D."/>
            <person name="Jung N."/>
            <person name="Uechi K."/>
            <person name="Horii T."/>
            <person name="Iida T."/>
            <person name="Fujita J."/>
            <person name="Nakamura S."/>
        </authorList>
    </citation>
    <scope>NUCLEOTIDE SEQUENCE [LARGE SCALE GENOMIC DNA]</scope>
    <source>
        <strain evidence="1">JCM 13671</strain>
    </source>
</reference>
<organism evidence="1 2">
    <name type="scientific">Mycolicibacterium confluentis</name>
    <dbReference type="NCBI Taxonomy" id="28047"/>
    <lineage>
        <taxon>Bacteria</taxon>
        <taxon>Bacillati</taxon>
        <taxon>Actinomycetota</taxon>
        <taxon>Actinomycetes</taxon>
        <taxon>Mycobacteriales</taxon>
        <taxon>Mycobacteriaceae</taxon>
        <taxon>Mycolicibacterium</taxon>
    </lineage>
</organism>
<gene>
    <name evidence="1" type="ORF">MCNF_13990</name>
</gene>
<proteinExistence type="predicted"/>
<keyword evidence="2" id="KW-1185">Reference proteome</keyword>
<dbReference type="Gene3D" id="3.30.460.40">
    <property type="match status" value="1"/>
</dbReference>
<accession>A0A7I7XUJ8</accession>
<evidence type="ECO:0008006" key="3">
    <source>
        <dbReference type="Google" id="ProtNLM"/>
    </source>
</evidence>
<dbReference type="AlphaFoldDB" id="A0A7I7XUJ8"/>
<sequence length="208" mass="22819">MLLNYPRTAVLTPGAPMPARNELLRAALKSAASALKEHGPRFTLAGSYALWVFGAPEPVHDVDFIVAEADTESAATTLAKAGFAIERTPEDWLFKAHLDDVVVDVLHQINGTPVVDDDLDRAQEHDVLAIRMPVLPPTLVVTQKLRALGEHYCDFTSLLPAVRAVRERVDWDEIRSATSDNDFAAAFLLLVDRLAISTPTPSIDEEKE</sequence>
<evidence type="ECO:0000313" key="2">
    <source>
        <dbReference type="Proteomes" id="UP000466931"/>
    </source>
</evidence>
<evidence type="ECO:0000313" key="1">
    <source>
        <dbReference type="EMBL" id="BBZ32794.1"/>
    </source>
</evidence>
<dbReference type="Proteomes" id="UP000466931">
    <property type="component" value="Chromosome"/>
</dbReference>